<dbReference type="InterPro" id="IPR000547">
    <property type="entry name" value="Clathrin_H-chain/VPS_repeat"/>
</dbReference>
<dbReference type="Proteomes" id="UP000472261">
    <property type="component" value="Unplaced"/>
</dbReference>
<dbReference type="FunFam" id="1.25.40.10:FF:000001">
    <property type="entry name" value="Clathrin heavy chain"/>
    <property type="match status" value="1"/>
</dbReference>
<dbReference type="InterPro" id="IPR055358">
    <property type="entry name" value="CHCR"/>
</dbReference>
<reference evidence="2" key="2">
    <citation type="submission" date="2025-09" db="UniProtKB">
        <authorList>
            <consortium name="Ensembl"/>
        </authorList>
    </citation>
    <scope>IDENTIFICATION</scope>
</reference>
<dbReference type="GO" id="GO:0032051">
    <property type="term" value="F:clathrin light chain binding"/>
    <property type="evidence" value="ECO:0007669"/>
    <property type="project" value="TreeGrafter"/>
</dbReference>
<dbReference type="Pfam" id="PF00637">
    <property type="entry name" value="Clathrin"/>
    <property type="match status" value="2"/>
</dbReference>
<dbReference type="SUPFAM" id="SSF48371">
    <property type="entry name" value="ARM repeat"/>
    <property type="match status" value="1"/>
</dbReference>
<dbReference type="PANTHER" id="PTHR10292">
    <property type="entry name" value="CLATHRIN HEAVY CHAIN RELATED"/>
    <property type="match status" value="1"/>
</dbReference>
<sequence>VGDRCYEEDMYEAAKLLYNNVSNFARLASTLVHLGEYQAAVDSGRKANSTRTWKEVCFACVDGREFRLAQICGLHIVIHADELEELISYYQDRGYFEELIALLEAALGLERAHMGMFTELAILYSKFKPQKMREHLELFWSRVNIPKVLRAAEQAHLWAELVFLYDKYEEYDNAIITMMNHPTDAWKEGQFKDIIAKVANVELYYKALQFYLDYKPLLINDLLLVLSPRLDHTRTVNFFLKDAMQYAAESKDVELAEKLLQWFLEEGKQECFAACLFTCYDLLHPDVVLELAWRHNIMDFAMPYFIQVMREYLTKVDNLDASESLRKEEEQVTEPTPIVFGQQLMLTAGPSAVPPQTNFPYGYTAPGFTQPPVYGFNM</sequence>
<dbReference type="GO" id="GO:0045334">
    <property type="term" value="C:clathrin-coated endocytic vesicle"/>
    <property type="evidence" value="ECO:0007669"/>
    <property type="project" value="TreeGrafter"/>
</dbReference>
<dbReference type="GO" id="GO:0006898">
    <property type="term" value="P:receptor-mediated endocytosis"/>
    <property type="evidence" value="ECO:0007669"/>
    <property type="project" value="TreeGrafter"/>
</dbReference>
<evidence type="ECO:0000313" key="3">
    <source>
        <dbReference type="Proteomes" id="UP000472261"/>
    </source>
</evidence>
<dbReference type="Ensembl" id="ENSPCLT00000008575.1">
    <property type="protein sequence ID" value="ENSPCLP00000006228.1"/>
    <property type="gene ID" value="ENSPCLG00000005211.1"/>
</dbReference>
<dbReference type="InterPro" id="IPR016024">
    <property type="entry name" value="ARM-type_fold"/>
</dbReference>
<protein>
    <submittedName>
        <fullName evidence="2">Clathrin heavy chain like 1</fullName>
    </submittedName>
</protein>
<dbReference type="FunFam" id="1.25.40.730:FF:000001">
    <property type="entry name" value="Clathrin heavy chain"/>
    <property type="match status" value="1"/>
</dbReference>
<keyword evidence="3" id="KW-1185">Reference proteome</keyword>
<dbReference type="PANTHER" id="PTHR10292:SF6">
    <property type="entry name" value="CLATHRIN HEAVY CHAIN 2"/>
    <property type="match status" value="1"/>
</dbReference>
<feature type="repeat" description="CHCR" evidence="1">
    <location>
        <begin position="1"/>
        <end position="69"/>
    </location>
</feature>
<organism evidence="2 3">
    <name type="scientific">Phasianus colchicus</name>
    <name type="common">Common pheasant</name>
    <dbReference type="NCBI Taxonomy" id="9054"/>
    <lineage>
        <taxon>Eukaryota</taxon>
        <taxon>Metazoa</taxon>
        <taxon>Chordata</taxon>
        <taxon>Craniata</taxon>
        <taxon>Vertebrata</taxon>
        <taxon>Euteleostomi</taxon>
        <taxon>Archelosauria</taxon>
        <taxon>Archosauria</taxon>
        <taxon>Dinosauria</taxon>
        <taxon>Saurischia</taxon>
        <taxon>Theropoda</taxon>
        <taxon>Coelurosauria</taxon>
        <taxon>Aves</taxon>
        <taxon>Neognathae</taxon>
        <taxon>Galloanserae</taxon>
        <taxon>Galliformes</taxon>
        <taxon>Phasianidae</taxon>
        <taxon>Phasianinae</taxon>
        <taxon>Phasianus</taxon>
    </lineage>
</organism>
<proteinExistence type="predicted"/>
<dbReference type="GO" id="GO:0006886">
    <property type="term" value="P:intracellular protein transport"/>
    <property type="evidence" value="ECO:0007669"/>
    <property type="project" value="UniProtKB-UniRule"/>
</dbReference>
<name>A0A669PIL3_PHACC</name>
<dbReference type="GO" id="GO:0070062">
    <property type="term" value="C:extracellular exosome"/>
    <property type="evidence" value="ECO:0007669"/>
    <property type="project" value="TreeGrafter"/>
</dbReference>
<evidence type="ECO:0000256" key="1">
    <source>
        <dbReference type="PROSITE-ProRule" id="PRU01006"/>
    </source>
</evidence>
<dbReference type="AlphaFoldDB" id="A0A669PIL3"/>
<evidence type="ECO:0000313" key="2">
    <source>
        <dbReference type="Ensembl" id="ENSPCLP00000006228.1"/>
    </source>
</evidence>
<dbReference type="Gene3D" id="1.25.40.10">
    <property type="entry name" value="Tetratricopeptide repeat domain"/>
    <property type="match status" value="1"/>
</dbReference>
<feature type="repeat" description="CHCR" evidence="1">
    <location>
        <begin position="74"/>
        <end position="220"/>
    </location>
</feature>
<dbReference type="SMART" id="SM00299">
    <property type="entry name" value="CLH"/>
    <property type="match status" value="1"/>
</dbReference>
<accession>A0A669PIL3</accession>
<dbReference type="GO" id="GO:0071439">
    <property type="term" value="C:clathrin complex"/>
    <property type="evidence" value="ECO:0007669"/>
    <property type="project" value="TreeGrafter"/>
</dbReference>
<dbReference type="InterPro" id="IPR011990">
    <property type="entry name" value="TPR-like_helical_dom_sf"/>
</dbReference>
<reference evidence="2" key="1">
    <citation type="submission" date="2025-08" db="UniProtKB">
        <authorList>
            <consortium name="Ensembl"/>
        </authorList>
    </citation>
    <scope>IDENTIFICATION</scope>
</reference>
<dbReference type="PROSITE" id="PS50236">
    <property type="entry name" value="CHCR"/>
    <property type="match status" value="2"/>
</dbReference>